<accession>A0A3Q9RL57</accession>
<feature type="compositionally biased region" description="Polar residues" evidence="1">
    <location>
        <begin position="157"/>
        <end position="179"/>
    </location>
</feature>
<protein>
    <submittedName>
        <fullName evidence="2">Uncharacterized protein</fullName>
    </submittedName>
</protein>
<evidence type="ECO:0000256" key="1">
    <source>
        <dbReference type="SAM" id="MobiDB-lite"/>
    </source>
</evidence>
<reference evidence="2 3" key="1">
    <citation type="submission" date="2018-01" db="EMBL/GenBank/DDBJ databases">
        <title>Bacillus asahii Genome sequencing and assembly.</title>
        <authorList>
            <person name="Jiang H."/>
            <person name="Feng Y."/>
            <person name="Zhao F."/>
            <person name="Lin X."/>
        </authorList>
    </citation>
    <scope>NUCLEOTIDE SEQUENCE [LARGE SCALE GENOMIC DNA]</scope>
    <source>
        <strain evidence="2 3">OM18</strain>
    </source>
</reference>
<feature type="region of interest" description="Disordered" evidence="1">
    <location>
        <begin position="212"/>
        <end position="248"/>
    </location>
</feature>
<name>A0A3Q9RL57_9BACI</name>
<feature type="compositionally biased region" description="Basic and acidic residues" evidence="1">
    <location>
        <begin position="239"/>
        <end position="248"/>
    </location>
</feature>
<gene>
    <name evidence="2" type="ORF">BAOM_1101</name>
</gene>
<sequence length="248" mass="25762">MGFLKELGKGAGSLVGGVTGGLIKGIGEATGSTFIQEVGDGVKNSTEFVGKQLGNVAEGVWNVGSGLVTKDDQKIDQGFEDVGEGVASTAKAVGQGISTTVQNVGDVAGGLMNGDEERWKQGLRDVGKTVAVGALGVSVLDIADVVDVNGNEGGAESNDSNGNVSMEQQPESPQVQTAASDLNTVTEQEYITVENPNEHSVEPHWRTLESGETIWVDGDGDTSVDRTVEQGGGWNQDNPDYRIPTDRA</sequence>
<dbReference type="KEGG" id="pasa:BAOM_1101"/>
<dbReference type="AlphaFoldDB" id="A0A3Q9RL57"/>
<evidence type="ECO:0000313" key="2">
    <source>
        <dbReference type="EMBL" id="AZV41712.1"/>
    </source>
</evidence>
<proteinExistence type="predicted"/>
<organism evidence="2 3">
    <name type="scientific">Peribacillus asahii</name>
    <dbReference type="NCBI Taxonomy" id="228899"/>
    <lineage>
        <taxon>Bacteria</taxon>
        <taxon>Bacillati</taxon>
        <taxon>Bacillota</taxon>
        <taxon>Bacilli</taxon>
        <taxon>Bacillales</taxon>
        <taxon>Bacillaceae</taxon>
        <taxon>Peribacillus</taxon>
    </lineage>
</organism>
<evidence type="ECO:0000313" key="3">
    <source>
        <dbReference type="Proteomes" id="UP000283095"/>
    </source>
</evidence>
<dbReference type="EMBL" id="CP026095">
    <property type="protein sequence ID" value="AZV41712.1"/>
    <property type="molecule type" value="Genomic_DNA"/>
</dbReference>
<feature type="region of interest" description="Disordered" evidence="1">
    <location>
        <begin position="150"/>
        <end position="179"/>
    </location>
</feature>
<dbReference type="RefSeq" id="WP_127759344.1">
    <property type="nucleotide sequence ID" value="NZ_CP026095.1"/>
</dbReference>
<dbReference type="OrthoDB" id="2186822at2"/>
<dbReference type="Proteomes" id="UP000283095">
    <property type="component" value="Chromosome"/>
</dbReference>